<dbReference type="Proteomes" id="UP001273505">
    <property type="component" value="Unassembled WGS sequence"/>
</dbReference>
<gene>
    <name evidence="2" type="ORF">SCD92_05095</name>
</gene>
<organism evidence="2 3">
    <name type="scientific">Gilvimarinus gilvus</name>
    <dbReference type="NCBI Taxonomy" id="3058038"/>
    <lineage>
        <taxon>Bacteria</taxon>
        <taxon>Pseudomonadati</taxon>
        <taxon>Pseudomonadota</taxon>
        <taxon>Gammaproteobacteria</taxon>
        <taxon>Cellvibrionales</taxon>
        <taxon>Cellvibrionaceae</taxon>
        <taxon>Gilvimarinus</taxon>
    </lineage>
</organism>
<evidence type="ECO:0000259" key="1">
    <source>
        <dbReference type="Pfam" id="PF07238"/>
    </source>
</evidence>
<name>A0ABU4RV30_9GAMM</name>
<reference evidence="2 3" key="1">
    <citation type="submission" date="2023-11" db="EMBL/GenBank/DDBJ databases">
        <title>Gilvimarinus fulvus sp. nov., isolated from the surface of Kelp.</title>
        <authorList>
            <person name="Sun Y.Y."/>
            <person name="Gong Y."/>
            <person name="Du Z.J."/>
        </authorList>
    </citation>
    <scope>NUCLEOTIDE SEQUENCE [LARGE SCALE GENOMIC DNA]</scope>
    <source>
        <strain evidence="2 3">SDUM040013</strain>
    </source>
</reference>
<accession>A0ABU4RV30</accession>
<dbReference type="Gene3D" id="2.40.10.220">
    <property type="entry name" value="predicted glycosyltransferase like domains"/>
    <property type="match status" value="1"/>
</dbReference>
<evidence type="ECO:0000313" key="3">
    <source>
        <dbReference type="Proteomes" id="UP001273505"/>
    </source>
</evidence>
<dbReference type="InterPro" id="IPR009875">
    <property type="entry name" value="PilZ_domain"/>
</dbReference>
<dbReference type="RefSeq" id="WP_302724072.1">
    <property type="nucleotide sequence ID" value="NZ_JAULRU010000731.1"/>
</dbReference>
<evidence type="ECO:0000313" key="2">
    <source>
        <dbReference type="EMBL" id="MDX6848725.1"/>
    </source>
</evidence>
<dbReference type="Pfam" id="PF07238">
    <property type="entry name" value="PilZ"/>
    <property type="match status" value="1"/>
</dbReference>
<feature type="domain" description="PilZ" evidence="1">
    <location>
        <begin position="8"/>
        <end position="111"/>
    </location>
</feature>
<dbReference type="SUPFAM" id="SSF141371">
    <property type="entry name" value="PilZ domain-like"/>
    <property type="match status" value="1"/>
</dbReference>
<dbReference type="EMBL" id="JAXAFO010000006">
    <property type="protein sequence ID" value="MDX6848725.1"/>
    <property type="molecule type" value="Genomic_DNA"/>
</dbReference>
<sequence length="113" mass="12925">MNTPSSNERRDTERLPLRAYAELAHNLQRYEAHVLDISEQGARIALLVDHNITTDHEFTLVLEPQDLPDILSKYLPLTLTAKAVHIRQHILGIRCSPLHDQDAKRFAKLLAQI</sequence>
<proteinExistence type="predicted"/>
<keyword evidence="3" id="KW-1185">Reference proteome</keyword>
<protein>
    <submittedName>
        <fullName evidence="2">PilZ domain-containing protein</fullName>
    </submittedName>
</protein>
<comment type="caution">
    <text evidence="2">The sequence shown here is derived from an EMBL/GenBank/DDBJ whole genome shotgun (WGS) entry which is preliminary data.</text>
</comment>